<dbReference type="InterPro" id="IPR036770">
    <property type="entry name" value="Ankyrin_rpt-contain_sf"/>
</dbReference>
<dbReference type="SUPFAM" id="SSF48403">
    <property type="entry name" value="Ankyrin repeat"/>
    <property type="match status" value="1"/>
</dbReference>
<reference evidence="4 5" key="1">
    <citation type="submission" date="2024-06" db="EMBL/GenBank/DDBJ databases">
        <title>Sorghum-associated microbial communities from plants grown in Nebraska, USA.</title>
        <authorList>
            <person name="Schachtman D."/>
        </authorList>
    </citation>
    <scope>NUCLEOTIDE SEQUENCE [LARGE SCALE GENOMIC DNA]</scope>
    <source>
        <strain evidence="4 5">2709</strain>
    </source>
</reference>
<feature type="repeat" description="ANK" evidence="3">
    <location>
        <begin position="153"/>
        <end position="185"/>
    </location>
</feature>
<comment type="caution">
    <text evidence="4">The sequence shown here is derived from an EMBL/GenBank/DDBJ whole genome shotgun (WGS) entry which is preliminary data.</text>
</comment>
<dbReference type="PANTHER" id="PTHR23206">
    <property type="entry name" value="MASK PROTEIN"/>
    <property type="match status" value="1"/>
</dbReference>
<evidence type="ECO:0000256" key="2">
    <source>
        <dbReference type="ARBA" id="ARBA00023043"/>
    </source>
</evidence>
<sequence>MTHSVQDTGKDFQMLPQIDGQTHVNSALVGSQQSGTAPESKSHIRVGVTEVGPSLATGRDESLQEVVDSFAQLGDLEDSNSPATTSFPQVSDIAGTTSLSYKGPIRLLPYKIAVSLCPHDTAQALCNRAVHGQLDEMRAWLQAGASPNSRNALGEAALTLAVRHGSTPAVTELLRAGACVNQVDSSGCTPLLHAIREGHRDAIELLLEFQAEIDVCDCDGASALALAVQRGDADTVQLLVEAGANIELRDRNGLTPLMWGARNRHPEVVDSLLTAGADINVHDKSGHSLLDHAVKPRNVQVLDSLLRAGVQFKASSYALARLPSLKNAIENECWHVAEALIGSGGKARVSRSDLTAWGLWPVTHVNRAHLEQRLEHALEAGHLHTSRLMIAALNARGDAFVKNGAASLEGVTHVGPLTLLEFAARTAPLPIVLELLEKLKPEPVVDEGGTAHGGQPSARVQQMQTIATHLGLGDELAELQIAQQTPKGSDSLQADYFEHLNRALASAAQASRRDLVHSLMALGADPYAQFFDRTSAVSAAVENASVDIFHILTGS</sequence>
<dbReference type="SMART" id="SM00248">
    <property type="entry name" value="ANK"/>
    <property type="match status" value="6"/>
</dbReference>
<evidence type="ECO:0000313" key="4">
    <source>
        <dbReference type="EMBL" id="MET4577877.1"/>
    </source>
</evidence>
<dbReference type="PROSITE" id="PS50088">
    <property type="entry name" value="ANK_REPEAT"/>
    <property type="match status" value="4"/>
</dbReference>
<gene>
    <name evidence="4" type="ORF">ABIE13_002988</name>
</gene>
<keyword evidence="2 3" id="KW-0040">ANK repeat</keyword>
<dbReference type="RefSeq" id="WP_354444611.1">
    <property type="nucleotide sequence ID" value="NZ_JBEPSH010000005.1"/>
</dbReference>
<dbReference type="EMBL" id="JBEPSH010000005">
    <property type="protein sequence ID" value="MET4577877.1"/>
    <property type="molecule type" value="Genomic_DNA"/>
</dbReference>
<dbReference type="Pfam" id="PF12796">
    <property type="entry name" value="Ank_2"/>
    <property type="match status" value="1"/>
</dbReference>
<keyword evidence="5" id="KW-1185">Reference proteome</keyword>
<name>A0ABV2QA34_9BURK</name>
<keyword evidence="1" id="KW-0677">Repeat</keyword>
<feature type="repeat" description="ANK" evidence="3">
    <location>
        <begin position="252"/>
        <end position="284"/>
    </location>
</feature>
<dbReference type="InterPro" id="IPR002110">
    <property type="entry name" value="Ankyrin_rpt"/>
</dbReference>
<proteinExistence type="predicted"/>
<dbReference type="Gene3D" id="1.25.40.20">
    <property type="entry name" value="Ankyrin repeat-containing domain"/>
    <property type="match status" value="3"/>
</dbReference>
<dbReference type="PROSITE" id="PS50297">
    <property type="entry name" value="ANK_REP_REGION"/>
    <property type="match status" value="3"/>
</dbReference>
<evidence type="ECO:0000313" key="5">
    <source>
        <dbReference type="Proteomes" id="UP001549320"/>
    </source>
</evidence>
<feature type="repeat" description="ANK" evidence="3">
    <location>
        <begin position="219"/>
        <end position="251"/>
    </location>
</feature>
<organism evidence="4 5">
    <name type="scientific">Ottowia thiooxydans</name>
    <dbReference type="NCBI Taxonomy" id="219182"/>
    <lineage>
        <taxon>Bacteria</taxon>
        <taxon>Pseudomonadati</taxon>
        <taxon>Pseudomonadota</taxon>
        <taxon>Betaproteobacteria</taxon>
        <taxon>Burkholderiales</taxon>
        <taxon>Comamonadaceae</taxon>
        <taxon>Ottowia</taxon>
    </lineage>
</organism>
<dbReference type="PANTHER" id="PTHR23206:SF8">
    <property type="entry name" value="ANKYRIN REPEAT AND KH DOMAIN-CONTAINING 1"/>
    <property type="match status" value="1"/>
</dbReference>
<protein>
    <submittedName>
        <fullName evidence="4">Ankyrin repeat protein</fullName>
    </submittedName>
</protein>
<evidence type="ECO:0000256" key="1">
    <source>
        <dbReference type="ARBA" id="ARBA00022737"/>
    </source>
</evidence>
<accession>A0ABV2QA34</accession>
<dbReference type="Pfam" id="PF13637">
    <property type="entry name" value="Ank_4"/>
    <property type="match status" value="1"/>
</dbReference>
<dbReference type="Proteomes" id="UP001549320">
    <property type="component" value="Unassembled WGS sequence"/>
</dbReference>
<dbReference type="InterPro" id="IPR051631">
    <property type="entry name" value="Ankyrin-KH/SAM_domain"/>
</dbReference>
<evidence type="ECO:0000256" key="3">
    <source>
        <dbReference type="PROSITE-ProRule" id="PRU00023"/>
    </source>
</evidence>
<feature type="repeat" description="ANK" evidence="3">
    <location>
        <begin position="186"/>
        <end position="218"/>
    </location>
</feature>